<evidence type="ECO:0000256" key="1">
    <source>
        <dbReference type="ARBA" id="ARBA00022448"/>
    </source>
</evidence>
<sequence>METLEKTEAGLGDQWSVSVSPHIRKGRTTAGIMWTVSASLVPVMLLSIYTFGFRGLLITVVSVASCVVVEALSQKALGRRVTVGDGSAVLTGILMAFVIPPGVPYWLPIIGAVAAIFIDKQLMGGLGYNVWNPALVGRAFMMAAFPVAMTSAWIPPVDWAKSSLGVYLAGGSVDAVSTATPLYVLKHYGFAALTQQFGGILQIYEKFFVGFMPGCIGETSALLLLLGGLFLMARGIITWHIPVSTLASAGLLAWIFGGETWFSGDPLLHILSGGLMLGAFYMCTDYVTSPTLKSAQIVFGCGVGVLTMLIRLKGGYPEGVCYAILLMNCLTPALDEWFKPKRFAPPKQAPVAATK</sequence>
<dbReference type="AlphaFoldDB" id="A0A7C4ASL2"/>
<feature type="transmembrane region" description="Helical" evidence="10">
    <location>
        <begin position="207"/>
        <end position="231"/>
    </location>
</feature>
<keyword evidence="6 10" id="KW-1278">Translocase</keyword>
<keyword evidence="3 10" id="KW-0285">Flavoprotein</keyword>
<evidence type="ECO:0000256" key="2">
    <source>
        <dbReference type="ARBA" id="ARBA00022553"/>
    </source>
</evidence>
<keyword evidence="4 10" id="KW-0288">FMN</keyword>
<gene>
    <name evidence="10" type="primary">rnfD</name>
    <name evidence="11" type="ORF">ENV54_08625</name>
</gene>
<evidence type="ECO:0000256" key="10">
    <source>
        <dbReference type="HAMAP-Rule" id="MF_00462"/>
    </source>
</evidence>
<feature type="transmembrane region" description="Helical" evidence="10">
    <location>
        <begin position="268"/>
        <end position="288"/>
    </location>
</feature>
<evidence type="ECO:0000256" key="5">
    <source>
        <dbReference type="ARBA" id="ARBA00022692"/>
    </source>
</evidence>
<keyword evidence="8 10" id="KW-1133">Transmembrane helix</keyword>
<feature type="transmembrane region" description="Helical" evidence="10">
    <location>
        <begin position="135"/>
        <end position="154"/>
    </location>
</feature>
<reference evidence="11" key="1">
    <citation type="journal article" date="2020" name="mSystems">
        <title>Genome- and Community-Level Interaction Insights into Carbon Utilization and Element Cycling Functions of Hydrothermarchaeota in Hydrothermal Sediment.</title>
        <authorList>
            <person name="Zhou Z."/>
            <person name="Liu Y."/>
            <person name="Xu W."/>
            <person name="Pan J."/>
            <person name="Luo Z.H."/>
            <person name="Li M."/>
        </authorList>
    </citation>
    <scope>NUCLEOTIDE SEQUENCE [LARGE SCALE GENOMIC DNA]</scope>
    <source>
        <strain evidence="11">SpSt-769</strain>
    </source>
</reference>
<comment type="subcellular location">
    <subcellularLocation>
        <location evidence="10">Cell membrane</location>
        <topology evidence="10">Multi-pass membrane protein</topology>
    </subcellularLocation>
</comment>
<dbReference type="HAMAP" id="MF_00462">
    <property type="entry name" value="RsxD_RnfD"/>
    <property type="match status" value="1"/>
</dbReference>
<evidence type="ECO:0000256" key="8">
    <source>
        <dbReference type="ARBA" id="ARBA00022989"/>
    </source>
</evidence>
<name>A0A7C4ASL2_9BACT</name>
<evidence type="ECO:0000256" key="9">
    <source>
        <dbReference type="ARBA" id="ARBA00023136"/>
    </source>
</evidence>
<dbReference type="PANTHER" id="PTHR30578:SF0">
    <property type="entry name" value="ION-TRANSLOCATING OXIDOREDUCTASE COMPLEX SUBUNIT D"/>
    <property type="match status" value="1"/>
</dbReference>
<dbReference type="InterPro" id="IPR004338">
    <property type="entry name" value="NqrB/RnfD"/>
</dbReference>
<evidence type="ECO:0000256" key="6">
    <source>
        <dbReference type="ARBA" id="ARBA00022967"/>
    </source>
</evidence>
<proteinExistence type="inferred from homology"/>
<keyword evidence="2 10" id="KW-0597">Phosphoprotein</keyword>
<keyword evidence="9 10" id="KW-0472">Membrane</keyword>
<keyword evidence="10" id="KW-1003">Cell membrane</keyword>
<organism evidence="11">
    <name type="scientific">Desulfomonile tiedjei</name>
    <dbReference type="NCBI Taxonomy" id="2358"/>
    <lineage>
        <taxon>Bacteria</taxon>
        <taxon>Pseudomonadati</taxon>
        <taxon>Thermodesulfobacteriota</taxon>
        <taxon>Desulfomonilia</taxon>
        <taxon>Desulfomonilales</taxon>
        <taxon>Desulfomonilaceae</taxon>
        <taxon>Desulfomonile</taxon>
    </lineage>
</organism>
<evidence type="ECO:0000256" key="4">
    <source>
        <dbReference type="ARBA" id="ARBA00022643"/>
    </source>
</evidence>
<protein>
    <recommendedName>
        <fullName evidence="10">Ion-translocating oxidoreductase complex subunit D</fullName>
        <ecNumber evidence="10">7.-.-.-</ecNumber>
    </recommendedName>
    <alternativeName>
        <fullName evidence="10">Rnf electron transport complex subunit D</fullName>
    </alternativeName>
</protein>
<keyword evidence="1 10" id="KW-0813">Transport</keyword>
<accession>A0A7C4ASL2</accession>
<feature type="transmembrane region" description="Helical" evidence="10">
    <location>
        <begin position="30"/>
        <end position="49"/>
    </location>
</feature>
<dbReference type="EC" id="7.-.-.-" evidence="10"/>
<comment type="caution">
    <text evidence="11">The sequence shown here is derived from an EMBL/GenBank/DDBJ whole genome shotgun (WGS) entry which is preliminary data.</text>
</comment>
<feature type="transmembrane region" description="Helical" evidence="10">
    <location>
        <begin position="237"/>
        <end position="256"/>
    </location>
</feature>
<comment type="subunit">
    <text evidence="10">The complex is composed of six subunits: RnfA, RnfB, RnfC, RnfD, RnfE and RnfG.</text>
</comment>
<comment type="similarity">
    <text evidence="10">Belongs to the NqrB/RnfD family.</text>
</comment>
<evidence type="ECO:0000256" key="7">
    <source>
        <dbReference type="ARBA" id="ARBA00022982"/>
    </source>
</evidence>
<dbReference type="GO" id="GO:0022900">
    <property type="term" value="P:electron transport chain"/>
    <property type="evidence" value="ECO:0007669"/>
    <property type="project" value="UniProtKB-UniRule"/>
</dbReference>
<dbReference type="Pfam" id="PF03116">
    <property type="entry name" value="NQR2_RnfD_RnfE"/>
    <property type="match status" value="1"/>
</dbReference>
<evidence type="ECO:0000256" key="3">
    <source>
        <dbReference type="ARBA" id="ARBA00022630"/>
    </source>
</evidence>
<keyword evidence="5 10" id="KW-0812">Transmembrane</keyword>
<feature type="modified residue" description="FMN phosphoryl threonine" evidence="10">
    <location>
        <position position="180"/>
    </location>
</feature>
<dbReference type="NCBIfam" id="TIGR01946">
    <property type="entry name" value="rnfD"/>
    <property type="match status" value="1"/>
</dbReference>
<comment type="function">
    <text evidence="10">Part of a membrane-bound complex that couples electron transfer with translocation of ions across the membrane.</text>
</comment>
<keyword evidence="7 10" id="KW-0249">Electron transport</keyword>
<dbReference type="EMBL" id="DTGT01000269">
    <property type="protein sequence ID" value="HGH61347.1"/>
    <property type="molecule type" value="Genomic_DNA"/>
</dbReference>
<comment type="caution">
    <text evidence="10">Lacks conserved residue(s) required for the propagation of feature annotation.</text>
</comment>
<comment type="cofactor">
    <cofactor evidence="10">
        <name>FMN</name>
        <dbReference type="ChEBI" id="CHEBI:58210"/>
    </cofactor>
</comment>
<dbReference type="InterPro" id="IPR011303">
    <property type="entry name" value="RnfD_bac"/>
</dbReference>
<dbReference type="GO" id="GO:0005886">
    <property type="term" value="C:plasma membrane"/>
    <property type="evidence" value="ECO:0007669"/>
    <property type="project" value="UniProtKB-SubCell"/>
</dbReference>
<dbReference type="PANTHER" id="PTHR30578">
    <property type="entry name" value="ELECTRON TRANSPORT COMPLEX PROTEIN RNFD"/>
    <property type="match status" value="1"/>
</dbReference>
<evidence type="ECO:0000313" key="11">
    <source>
        <dbReference type="EMBL" id="HGH61347.1"/>
    </source>
</evidence>
<dbReference type="GO" id="GO:0055085">
    <property type="term" value="P:transmembrane transport"/>
    <property type="evidence" value="ECO:0007669"/>
    <property type="project" value="InterPro"/>
</dbReference>